<dbReference type="EMBL" id="JXTG01000007">
    <property type="protein sequence ID" value="KIP21140.1"/>
    <property type="molecule type" value="Genomic_DNA"/>
</dbReference>
<dbReference type="RefSeq" id="WP_042535164.1">
    <property type="nucleotide sequence ID" value="NZ_JXTG01000007.1"/>
</dbReference>
<dbReference type="AlphaFoldDB" id="A0A0D0G6W3"/>
<evidence type="ECO:0000313" key="2">
    <source>
        <dbReference type="Proteomes" id="UP000032047"/>
    </source>
</evidence>
<dbReference type="PATRIC" id="fig|265546.4.peg.1629"/>
<protein>
    <submittedName>
        <fullName evidence="1">Uncharacterized protein</fullName>
    </submittedName>
</protein>
<dbReference type="Proteomes" id="UP000032047">
    <property type="component" value="Unassembled WGS sequence"/>
</dbReference>
<comment type="caution">
    <text evidence="1">The sequence shown here is derived from an EMBL/GenBank/DDBJ whole genome shotgun (WGS) entry which is preliminary data.</text>
</comment>
<name>A0A0D0G6W3_9BACL</name>
<gene>
    <name evidence="1" type="ORF">JV16_01634</name>
</gene>
<accession>A0A0D0G6W3</accession>
<sequence length="249" mass="26438">MPQQNGRLNTDLDNKLTSSYYDGAKWHMFMKALNADIEALGSTSDPATAQTVIGLLKALIAKLPSALQNDALKSVLISPIPSGTNKIGSVDIANTPTVRVDSTTPVNINVTSGLPSGNNKIGSVDIVNKPTVLVDSVTPINVNIAQPTILQITKVSPNNMKSIAKSATNTNTSELVIPLSSVQGRIVEYIITADAANVEPIYIGESDVDSTKGIPLSPGQQFRLEYGKELYFCAQNTTDKIRATIISAT</sequence>
<proteinExistence type="predicted"/>
<reference evidence="1 2" key="1">
    <citation type="submission" date="2015-01" db="EMBL/GenBank/DDBJ databases">
        <title>Genome sequence of Anoxybacillus ayderensis strain AB04.</title>
        <authorList>
            <person name="Belduz A.O."/>
            <person name="Canakci S."/>
            <person name="Chan K.-G."/>
            <person name="Kahar U.M."/>
            <person name="Yaakob A.S."/>
            <person name="Chan C.S."/>
            <person name="Goh K.M."/>
        </authorList>
    </citation>
    <scope>NUCLEOTIDE SEQUENCE [LARGE SCALE GENOMIC DNA]</scope>
    <source>
        <strain evidence="1 2">AB04</strain>
    </source>
</reference>
<evidence type="ECO:0000313" key="1">
    <source>
        <dbReference type="EMBL" id="KIP21140.1"/>
    </source>
</evidence>
<organism evidence="1 2">
    <name type="scientific">Anoxybacillus ayderensis</name>
    <dbReference type="NCBI Taxonomy" id="265546"/>
    <lineage>
        <taxon>Bacteria</taxon>
        <taxon>Bacillati</taxon>
        <taxon>Bacillota</taxon>
        <taxon>Bacilli</taxon>
        <taxon>Bacillales</taxon>
        <taxon>Anoxybacillaceae</taxon>
        <taxon>Anoxybacillus</taxon>
    </lineage>
</organism>
<keyword evidence="2" id="KW-1185">Reference proteome</keyword>